<keyword evidence="2" id="KW-1185">Reference proteome</keyword>
<gene>
    <name evidence="1" type="ORF">TSAR_009137</name>
</gene>
<comment type="caution">
    <text evidence="1">The sequence shown here is derived from an EMBL/GenBank/DDBJ whole genome shotgun (WGS) entry which is preliminary data.</text>
</comment>
<reference evidence="1 2" key="1">
    <citation type="journal article" date="2017" name="Curr. Biol.">
        <title>The Evolution of Venom by Co-option of Single-Copy Genes.</title>
        <authorList>
            <person name="Martinson E.O."/>
            <person name="Mrinalini"/>
            <person name="Kelkar Y.D."/>
            <person name="Chang C.H."/>
            <person name="Werren J.H."/>
        </authorList>
    </citation>
    <scope>NUCLEOTIDE SEQUENCE [LARGE SCALE GENOMIC DNA]</scope>
    <source>
        <strain evidence="1 2">Alberta</strain>
        <tissue evidence="1">Whole body</tissue>
    </source>
</reference>
<evidence type="ECO:0000313" key="2">
    <source>
        <dbReference type="Proteomes" id="UP000215335"/>
    </source>
</evidence>
<proteinExistence type="predicted"/>
<sequence length="156" mass="18154">MTDAGECDTKVCISRVSFCQVDANSAHVYYHRTSTVFICTFTNISKVTNLTRLKIENIICTSNKFFFDLYNIPQHTGANLTTMLYSLYFGLSYEDVIISFKGNHNNDSAINYIFTKPGLWLQRSNLRKYREQVHALKQLQMRLDYVQLLQRLFSLP</sequence>
<protein>
    <submittedName>
        <fullName evidence="1">Uncharacterized protein</fullName>
    </submittedName>
</protein>
<evidence type="ECO:0000313" key="1">
    <source>
        <dbReference type="EMBL" id="OXU17539.1"/>
    </source>
</evidence>
<dbReference type="EMBL" id="NNAY01004697">
    <property type="protein sequence ID" value="OXU17539.1"/>
    <property type="molecule type" value="Genomic_DNA"/>
</dbReference>
<name>A0A232EGP9_9HYME</name>
<accession>A0A232EGP9</accession>
<dbReference type="AlphaFoldDB" id="A0A232EGP9"/>
<organism evidence="1 2">
    <name type="scientific">Trichomalopsis sarcophagae</name>
    <dbReference type="NCBI Taxonomy" id="543379"/>
    <lineage>
        <taxon>Eukaryota</taxon>
        <taxon>Metazoa</taxon>
        <taxon>Ecdysozoa</taxon>
        <taxon>Arthropoda</taxon>
        <taxon>Hexapoda</taxon>
        <taxon>Insecta</taxon>
        <taxon>Pterygota</taxon>
        <taxon>Neoptera</taxon>
        <taxon>Endopterygota</taxon>
        <taxon>Hymenoptera</taxon>
        <taxon>Apocrita</taxon>
        <taxon>Proctotrupomorpha</taxon>
        <taxon>Chalcidoidea</taxon>
        <taxon>Pteromalidae</taxon>
        <taxon>Pteromalinae</taxon>
        <taxon>Trichomalopsis</taxon>
    </lineage>
</organism>
<dbReference type="Proteomes" id="UP000215335">
    <property type="component" value="Unassembled WGS sequence"/>
</dbReference>